<dbReference type="GO" id="GO:0005886">
    <property type="term" value="C:plasma membrane"/>
    <property type="evidence" value="ECO:0007669"/>
    <property type="project" value="TreeGrafter"/>
</dbReference>
<dbReference type="GO" id="GO:0001653">
    <property type="term" value="F:peptide receptor activity"/>
    <property type="evidence" value="ECO:0007669"/>
    <property type="project" value="TreeGrafter"/>
</dbReference>
<dbReference type="GO" id="GO:0005524">
    <property type="term" value="F:ATP binding"/>
    <property type="evidence" value="ECO:0007669"/>
    <property type="project" value="InterPro"/>
</dbReference>
<dbReference type="AlphaFoldDB" id="A0A914M209"/>
<keyword evidence="9" id="KW-0141">cGMP biosynthesis</keyword>
<dbReference type="GO" id="GO:0004672">
    <property type="term" value="F:protein kinase activity"/>
    <property type="evidence" value="ECO:0007669"/>
    <property type="project" value="InterPro"/>
</dbReference>
<dbReference type="InterPro" id="IPR001245">
    <property type="entry name" value="Ser-Thr/Tyr_kinase_cat_dom"/>
</dbReference>
<keyword evidence="7 10" id="KW-0472">Membrane</keyword>
<dbReference type="SMART" id="SM00220">
    <property type="entry name" value="S_TKc"/>
    <property type="match status" value="1"/>
</dbReference>
<dbReference type="PROSITE" id="PS50011">
    <property type="entry name" value="PROTEIN_KINASE_DOM"/>
    <property type="match status" value="1"/>
</dbReference>
<reference evidence="13" key="1">
    <citation type="submission" date="2022-11" db="UniProtKB">
        <authorList>
            <consortium name="WormBaseParasite"/>
        </authorList>
    </citation>
    <scope>IDENTIFICATION</scope>
</reference>
<evidence type="ECO:0000256" key="6">
    <source>
        <dbReference type="ARBA" id="ARBA00022989"/>
    </source>
</evidence>
<sequence>MGSTGEVLQQVKDTYANAVIVDDVNGFDNVLVDTFVSRIEKFGLAKEDLDLQTDIRKWPHLQGHLKGDTQTQTNTFAYLHLYDSLKLYALAVRKVINKTDEANQTAAVLDGHQIWSAMRRLSFDGIGTVVSGSNTGLVQMDDLADRAPQFAAFFIAPNREKVLKMVQMATYRIPNCDGTINRTGCYDLKLTDVMTGFWPSENGAMPPDEPVCGFRGQRCSYTVEIAVGATVLALIMLILLLWLLRRHCQTRALNKMPWRLFSDDFRLIDEEAARSLLSIGSSNTKLSNQSIGGSKKHAILGVNTHATYRRFIQKQPLKFNREDMVLLTAVKDAIHDNINPFLGMAFNDKEEMFILWKFCSRGSVQDIIYNKSMTLDEKFHAAFVRDITLGLEYLHLSKVGFHGLLSPSTCVIDRNWSVRLTDFGLATMLERWQKEGQIQPYKAEEEEEVVKEKRRGSKEKSCPTAFDRRGLKANYNIYCPPEMLKNREQNRRRRMDQSWIQQTVMRRQAGDIYAFGIVMYEILFRDLPFPRNVDLSGVGASGDDGSRHIKPTIQEKETQIHPDMAALLIDCWSENAEIRPSIRRVRLNTESVLKWLVFF</sequence>
<keyword evidence="6 10" id="KW-1133">Transmembrane helix</keyword>
<dbReference type="GO" id="GO:0004016">
    <property type="term" value="F:adenylate cyclase activity"/>
    <property type="evidence" value="ECO:0007669"/>
    <property type="project" value="TreeGrafter"/>
</dbReference>
<feature type="domain" description="Protein kinase" evidence="11">
    <location>
        <begin position="271"/>
        <end position="596"/>
    </location>
</feature>
<comment type="subcellular location">
    <subcellularLocation>
        <location evidence="2">Membrane</location>
    </subcellularLocation>
</comment>
<keyword evidence="5" id="KW-0547">Nucleotide-binding</keyword>
<evidence type="ECO:0000259" key="11">
    <source>
        <dbReference type="PROSITE" id="PS50011"/>
    </source>
</evidence>
<dbReference type="GO" id="GO:0004383">
    <property type="term" value="F:guanylate cyclase activity"/>
    <property type="evidence" value="ECO:0007669"/>
    <property type="project" value="UniProtKB-EC"/>
</dbReference>
<dbReference type="InterPro" id="IPR028082">
    <property type="entry name" value="Peripla_BP_I"/>
</dbReference>
<evidence type="ECO:0000256" key="9">
    <source>
        <dbReference type="ARBA" id="ARBA00023293"/>
    </source>
</evidence>
<dbReference type="Pfam" id="PF01094">
    <property type="entry name" value="ANF_receptor"/>
    <property type="match status" value="1"/>
</dbReference>
<evidence type="ECO:0000256" key="2">
    <source>
        <dbReference type="ARBA" id="ARBA00004370"/>
    </source>
</evidence>
<keyword evidence="12" id="KW-1185">Reference proteome</keyword>
<dbReference type="InterPro" id="IPR050401">
    <property type="entry name" value="Cyclic_nucleotide_synthase"/>
</dbReference>
<dbReference type="InterPro" id="IPR001828">
    <property type="entry name" value="ANF_lig-bd_rcpt"/>
</dbReference>
<dbReference type="PANTHER" id="PTHR11920:SF370">
    <property type="entry name" value="RECEPTOR-TYPE GUANYLATE CYCLASE GCY-18"/>
    <property type="match status" value="1"/>
</dbReference>
<comment type="catalytic activity">
    <reaction evidence="1">
        <text>GTP = 3',5'-cyclic GMP + diphosphate</text>
        <dbReference type="Rhea" id="RHEA:13665"/>
        <dbReference type="ChEBI" id="CHEBI:33019"/>
        <dbReference type="ChEBI" id="CHEBI:37565"/>
        <dbReference type="ChEBI" id="CHEBI:57746"/>
        <dbReference type="EC" id="4.6.1.2"/>
    </reaction>
</comment>
<proteinExistence type="predicted"/>
<dbReference type="InterPro" id="IPR000719">
    <property type="entry name" value="Prot_kinase_dom"/>
</dbReference>
<evidence type="ECO:0000313" key="13">
    <source>
        <dbReference type="WBParaSite" id="Minc3s01055g20258"/>
    </source>
</evidence>
<dbReference type="PANTHER" id="PTHR11920">
    <property type="entry name" value="GUANYLYL CYCLASE"/>
    <property type="match status" value="1"/>
</dbReference>
<evidence type="ECO:0000256" key="5">
    <source>
        <dbReference type="ARBA" id="ARBA00022741"/>
    </source>
</evidence>
<organism evidence="12 13">
    <name type="scientific">Meloidogyne incognita</name>
    <name type="common">Southern root-knot nematode worm</name>
    <name type="synonym">Oxyuris incognita</name>
    <dbReference type="NCBI Taxonomy" id="6306"/>
    <lineage>
        <taxon>Eukaryota</taxon>
        <taxon>Metazoa</taxon>
        <taxon>Ecdysozoa</taxon>
        <taxon>Nematoda</taxon>
        <taxon>Chromadorea</taxon>
        <taxon>Rhabditida</taxon>
        <taxon>Tylenchina</taxon>
        <taxon>Tylenchomorpha</taxon>
        <taxon>Tylenchoidea</taxon>
        <taxon>Meloidogynidae</taxon>
        <taxon>Meloidogyninae</taxon>
        <taxon>Meloidogyne</taxon>
        <taxon>Meloidogyne incognita group</taxon>
    </lineage>
</organism>
<dbReference type="SUPFAM" id="SSF56112">
    <property type="entry name" value="Protein kinase-like (PK-like)"/>
    <property type="match status" value="1"/>
</dbReference>
<evidence type="ECO:0000256" key="8">
    <source>
        <dbReference type="ARBA" id="ARBA00023239"/>
    </source>
</evidence>
<keyword evidence="8" id="KW-0456">Lyase</keyword>
<evidence type="ECO:0000256" key="1">
    <source>
        <dbReference type="ARBA" id="ARBA00001436"/>
    </source>
</evidence>
<evidence type="ECO:0000313" key="12">
    <source>
        <dbReference type="Proteomes" id="UP000887563"/>
    </source>
</evidence>
<dbReference type="Gene3D" id="1.10.510.10">
    <property type="entry name" value="Transferase(Phosphotransferase) domain 1"/>
    <property type="match status" value="1"/>
</dbReference>
<evidence type="ECO:0000256" key="4">
    <source>
        <dbReference type="ARBA" id="ARBA00022692"/>
    </source>
</evidence>
<name>A0A914M209_MELIC</name>
<dbReference type="InterPro" id="IPR011009">
    <property type="entry name" value="Kinase-like_dom_sf"/>
</dbReference>
<feature type="transmembrane region" description="Helical" evidence="10">
    <location>
        <begin position="225"/>
        <end position="244"/>
    </location>
</feature>
<dbReference type="SUPFAM" id="SSF53822">
    <property type="entry name" value="Periplasmic binding protein-like I"/>
    <property type="match status" value="1"/>
</dbReference>
<evidence type="ECO:0000256" key="7">
    <source>
        <dbReference type="ARBA" id="ARBA00023136"/>
    </source>
</evidence>
<protein>
    <recommendedName>
        <fullName evidence="3">guanylate cyclase</fullName>
        <ecNumber evidence="3">4.6.1.2</ecNumber>
    </recommendedName>
</protein>
<evidence type="ECO:0000256" key="3">
    <source>
        <dbReference type="ARBA" id="ARBA00012202"/>
    </source>
</evidence>
<dbReference type="Proteomes" id="UP000887563">
    <property type="component" value="Unplaced"/>
</dbReference>
<dbReference type="WBParaSite" id="Minc3s01055g20258">
    <property type="protein sequence ID" value="Minc3s01055g20258"/>
    <property type="gene ID" value="Minc3s01055g20258"/>
</dbReference>
<keyword evidence="4 10" id="KW-0812">Transmembrane</keyword>
<accession>A0A914M209</accession>
<dbReference type="GO" id="GO:0007168">
    <property type="term" value="P:receptor guanylyl cyclase signaling pathway"/>
    <property type="evidence" value="ECO:0007669"/>
    <property type="project" value="TreeGrafter"/>
</dbReference>
<evidence type="ECO:0000256" key="10">
    <source>
        <dbReference type="SAM" id="Phobius"/>
    </source>
</evidence>
<dbReference type="Pfam" id="PF07714">
    <property type="entry name" value="PK_Tyr_Ser-Thr"/>
    <property type="match status" value="2"/>
</dbReference>
<dbReference type="Gene3D" id="3.40.50.2300">
    <property type="match status" value="1"/>
</dbReference>
<dbReference type="EC" id="4.6.1.2" evidence="3"/>